<dbReference type="PROSITE" id="PS51257">
    <property type="entry name" value="PROKAR_LIPOPROTEIN"/>
    <property type="match status" value="1"/>
</dbReference>
<organism evidence="3 4">
    <name type="scientific">Chitinimonas lacunae</name>
    <dbReference type="NCBI Taxonomy" id="1963018"/>
    <lineage>
        <taxon>Bacteria</taxon>
        <taxon>Pseudomonadati</taxon>
        <taxon>Pseudomonadota</taxon>
        <taxon>Betaproteobacteria</taxon>
        <taxon>Neisseriales</taxon>
        <taxon>Chitinibacteraceae</taxon>
        <taxon>Chitinimonas</taxon>
    </lineage>
</organism>
<comment type="caution">
    <text evidence="3">The sequence shown here is derived from an EMBL/GenBank/DDBJ whole genome shotgun (WGS) entry which is preliminary data.</text>
</comment>
<evidence type="ECO:0000313" key="4">
    <source>
        <dbReference type="Proteomes" id="UP001595791"/>
    </source>
</evidence>
<comment type="similarity">
    <text evidence="1">Belongs to the intimin/invasin family.</text>
</comment>
<evidence type="ECO:0000259" key="2">
    <source>
        <dbReference type="PROSITE" id="PS51127"/>
    </source>
</evidence>
<name>A0ABV8MSW3_9NEIS</name>
<dbReference type="PROSITE" id="PS51127">
    <property type="entry name" value="BIG1"/>
    <property type="match status" value="1"/>
</dbReference>
<reference evidence="4" key="1">
    <citation type="journal article" date="2019" name="Int. J. Syst. Evol. Microbiol.">
        <title>The Global Catalogue of Microorganisms (GCM) 10K type strain sequencing project: providing services to taxonomists for standard genome sequencing and annotation.</title>
        <authorList>
            <consortium name="The Broad Institute Genomics Platform"/>
            <consortium name="The Broad Institute Genome Sequencing Center for Infectious Disease"/>
            <person name="Wu L."/>
            <person name="Ma J."/>
        </authorList>
    </citation>
    <scope>NUCLEOTIDE SEQUENCE [LARGE SCALE GENOMIC DNA]</scope>
    <source>
        <strain evidence="4">LMG 29894</strain>
    </source>
</reference>
<dbReference type="InterPro" id="IPR013783">
    <property type="entry name" value="Ig-like_fold"/>
</dbReference>
<accession>A0ABV8MSW3</accession>
<keyword evidence="4" id="KW-1185">Reference proteome</keyword>
<protein>
    <recommendedName>
        <fullName evidence="2">Big-1 domain-containing protein</fullName>
    </recommendedName>
</protein>
<dbReference type="SUPFAM" id="SSF49373">
    <property type="entry name" value="Invasin/intimin cell-adhesion fragments"/>
    <property type="match status" value="1"/>
</dbReference>
<dbReference type="EMBL" id="JBHSBU010000001">
    <property type="protein sequence ID" value="MFC4160181.1"/>
    <property type="molecule type" value="Genomic_DNA"/>
</dbReference>
<gene>
    <name evidence="3" type="ORF">ACFOW7_12555</name>
</gene>
<dbReference type="Proteomes" id="UP001595791">
    <property type="component" value="Unassembled WGS sequence"/>
</dbReference>
<proteinExistence type="inferred from homology"/>
<sequence length="663" mass="68927">MTKAAQFLHTLAGVRHWVVALSTVALVACGGPSSGTSDNTTPGPKKEELQIDMDRTTITPGTPATVSVVLRNEAGKPIANEVVTFSTVTGTYATFTPDSATALTGSDGVARIILNAGKTYGADTVVASARGATAKKSFQVGFDNLTVNDLRFGVPALSAYGTTNVQVTVKAGNAQLFSPVDVNFTSKCAAAGKATLSPKVTTIDGVATAQYKDNGCASDDEITVTVPGAGSITGVLKVQSASAGSIQFLSATPTRIALKGTGGAGLSETSEVKFRVVDTGGKPAKAEVEFSLSTSVGGLSLTAIRATSDPNTGEVSTIVNAGVVATPVRVRATVLNASTTLVSQSDQLSVSTGLPDQAHVSIAAETHNIEGWNVDGIESKLSIRLADHFSNPVPEGTVVNFVAEGASVDSTCTTDKNGYCEAVFRSQNLRPRDGRVTVLAYAIGEEAFTDKNGDGVLSPITQADGTVENYLEFVDANGSSTDLTEAYVDYNENGQRDPDEPFIDFNRDGNFNLGDKQYNGYLCKENFFLCSPRKSIHVRDMDVIVLSSSDALIGGPGVVDLFRCGVTVGIPVQITDVNGNPMPKGTTITFSVNGNGTAEGTTSYTVPDTITRPNGPNYFFKVKGDAPETNGVCGDDKTSSGTATITVTTPRGLKTTAEIRLIN</sequence>
<dbReference type="Gene3D" id="2.60.40.10">
    <property type="entry name" value="Immunoglobulins"/>
    <property type="match status" value="2"/>
</dbReference>
<dbReference type="InterPro" id="IPR003344">
    <property type="entry name" value="Big_1_dom"/>
</dbReference>
<evidence type="ECO:0000256" key="1">
    <source>
        <dbReference type="ARBA" id="ARBA00010116"/>
    </source>
</evidence>
<evidence type="ECO:0000313" key="3">
    <source>
        <dbReference type="EMBL" id="MFC4160181.1"/>
    </source>
</evidence>
<dbReference type="InterPro" id="IPR008964">
    <property type="entry name" value="Invasin/intimin_cell_adhesion"/>
</dbReference>
<feature type="domain" description="Big-1" evidence="2">
    <location>
        <begin position="48"/>
        <end position="143"/>
    </location>
</feature>
<dbReference type="RefSeq" id="WP_378164720.1">
    <property type="nucleotide sequence ID" value="NZ_JBHSBU010000001.1"/>
</dbReference>